<evidence type="ECO:0000256" key="5">
    <source>
        <dbReference type="ARBA" id="ARBA00022723"/>
    </source>
</evidence>
<feature type="binding site" evidence="11">
    <location>
        <position position="102"/>
    </location>
    <ligand>
        <name>Zn(2+)</name>
        <dbReference type="ChEBI" id="CHEBI:29105"/>
    </ligand>
</feature>
<dbReference type="PANTHER" id="PTHR33202">
    <property type="entry name" value="ZINC UPTAKE REGULATION PROTEIN"/>
    <property type="match status" value="1"/>
</dbReference>
<keyword evidence="7" id="KW-0408">Iron</keyword>
<dbReference type="InterPro" id="IPR002481">
    <property type="entry name" value="FUR"/>
</dbReference>
<feature type="compositionally biased region" description="Polar residues" evidence="12">
    <location>
        <begin position="155"/>
        <end position="166"/>
    </location>
</feature>
<evidence type="ECO:0000256" key="6">
    <source>
        <dbReference type="ARBA" id="ARBA00022833"/>
    </source>
</evidence>
<dbReference type="Proteomes" id="UP000649179">
    <property type="component" value="Unassembled WGS sequence"/>
</dbReference>
<comment type="caution">
    <text evidence="13">The sequence shown here is derived from an EMBL/GenBank/DDBJ whole genome shotgun (WGS) entry which is preliminary data.</text>
</comment>
<keyword evidence="5 11" id="KW-0479">Metal-binding</keyword>
<evidence type="ECO:0000256" key="1">
    <source>
        <dbReference type="ARBA" id="ARBA00004496"/>
    </source>
</evidence>
<keyword evidence="3" id="KW-0963">Cytoplasm</keyword>
<feature type="binding site" evidence="11">
    <location>
        <position position="99"/>
    </location>
    <ligand>
        <name>Zn(2+)</name>
        <dbReference type="ChEBI" id="CHEBI:29105"/>
    </ligand>
</feature>
<organism evidence="13 14">
    <name type="scientific">Marmoricola endophyticus</name>
    <dbReference type="NCBI Taxonomy" id="2040280"/>
    <lineage>
        <taxon>Bacteria</taxon>
        <taxon>Bacillati</taxon>
        <taxon>Actinomycetota</taxon>
        <taxon>Actinomycetes</taxon>
        <taxon>Propionibacteriales</taxon>
        <taxon>Nocardioidaceae</taxon>
        <taxon>Marmoricola</taxon>
    </lineage>
</organism>
<dbReference type="InterPro" id="IPR043135">
    <property type="entry name" value="Fur_C"/>
</dbReference>
<keyword evidence="4" id="KW-0678">Repressor</keyword>
<feature type="binding site" evidence="11">
    <location>
        <position position="145"/>
    </location>
    <ligand>
        <name>Zn(2+)</name>
        <dbReference type="ChEBI" id="CHEBI:29105"/>
    </ligand>
</feature>
<dbReference type="GO" id="GO:0003700">
    <property type="term" value="F:DNA-binding transcription factor activity"/>
    <property type="evidence" value="ECO:0007669"/>
    <property type="project" value="InterPro"/>
</dbReference>
<evidence type="ECO:0000313" key="13">
    <source>
        <dbReference type="EMBL" id="GGF34039.1"/>
    </source>
</evidence>
<evidence type="ECO:0000256" key="12">
    <source>
        <dbReference type="SAM" id="MobiDB-lite"/>
    </source>
</evidence>
<keyword evidence="9" id="KW-0238">DNA-binding</keyword>
<comment type="cofactor">
    <cofactor evidence="11">
        <name>Zn(2+)</name>
        <dbReference type="ChEBI" id="CHEBI:29105"/>
    </cofactor>
    <text evidence="11">Binds 1 zinc ion per subunit.</text>
</comment>
<accession>A0A917F1P1</accession>
<evidence type="ECO:0000256" key="7">
    <source>
        <dbReference type="ARBA" id="ARBA00023004"/>
    </source>
</evidence>
<dbReference type="InterPro" id="IPR036390">
    <property type="entry name" value="WH_DNA-bd_sf"/>
</dbReference>
<reference evidence="13" key="1">
    <citation type="journal article" date="2014" name="Int. J. Syst. Evol. Microbiol.">
        <title>Complete genome sequence of Corynebacterium casei LMG S-19264T (=DSM 44701T), isolated from a smear-ripened cheese.</title>
        <authorList>
            <consortium name="US DOE Joint Genome Institute (JGI-PGF)"/>
            <person name="Walter F."/>
            <person name="Albersmeier A."/>
            <person name="Kalinowski J."/>
            <person name="Ruckert C."/>
        </authorList>
    </citation>
    <scope>NUCLEOTIDE SEQUENCE</scope>
    <source>
        <strain evidence="13">CGMCC 1.16067</strain>
    </source>
</reference>
<feature type="region of interest" description="Disordered" evidence="12">
    <location>
        <begin position="153"/>
        <end position="174"/>
    </location>
</feature>
<dbReference type="GO" id="GO:1900376">
    <property type="term" value="P:regulation of secondary metabolite biosynthetic process"/>
    <property type="evidence" value="ECO:0007669"/>
    <property type="project" value="TreeGrafter"/>
</dbReference>
<keyword evidence="14" id="KW-1185">Reference proteome</keyword>
<evidence type="ECO:0000256" key="4">
    <source>
        <dbReference type="ARBA" id="ARBA00022491"/>
    </source>
</evidence>
<dbReference type="SUPFAM" id="SSF46785">
    <property type="entry name" value="Winged helix' DNA-binding domain"/>
    <property type="match status" value="1"/>
</dbReference>
<dbReference type="CDD" id="cd07153">
    <property type="entry name" value="Fur_like"/>
    <property type="match status" value="1"/>
</dbReference>
<feature type="binding site" evidence="11">
    <location>
        <position position="148"/>
    </location>
    <ligand>
        <name>Zn(2+)</name>
        <dbReference type="ChEBI" id="CHEBI:29105"/>
    </ligand>
</feature>
<gene>
    <name evidence="13" type="ORF">GCM10011519_04400</name>
</gene>
<dbReference type="Gene3D" id="1.10.10.10">
    <property type="entry name" value="Winged helix-like DNA-binding domain superfamily/Winged helix DNA-binding domain"/>
    <property type="match status" value="1"/>
</dbReference>
<proteinExistence type="inferred from homology"/>
<keyword evidence="10" id="KW-0804">Transcription</keyword>
<name>A0A917F1P1_9ACTN</name>
<dbReference type="EMBL" id="BMKQ01000001">
    <property type="protein sequence ID" value="GGF34039.1"/>
    <property type="molecule type" value="Genomic_DNA"/>
</dbReference>
<comment type="subcellular location">
    <subcellularLocation>
        <location evidence="1">Cytoplasm</location>
    </subcellularLocation>
</comment>
<evidence type="ECO:0000256" key="9">
    <source>
        <dbReference type="ARBA" id="ARBA00023125"/>
    </source>
</evidence>
<dbReference type="RefSeq" id="WP_229660520.1">
    <property type="nucleotide sequence ID" value="NZ_BMKQ01000001.1"/>
</dbReference>
<dbReference type="InterPro" id="IPR036388">
    <property type="entry name" value="WH-like_DNA-bd_sf"/>
</dbReference>
<dbReference type="Pfam" id="PF01475">
    <property type="entry name" value="FUR"/>
    <property type="match status" value="1"/>
</dbReference>
<keyword evidence="8" id="KW-0805">Transcription regulation</keyword>
<dbReference type="GO" id="GO:0005737">
    <property type="term" value="C:cytoplasm"/>
    <property type="evidence" value="ECO:0007669"/>
    <property type="project" value="UniProtKB-SubCell"/>
</dbReference>
<sequence length="174" mass="18645">MSHLDPSDLLREHGLRVTRQRSAVIEVLRSEPHSRAEAVIDLVRDRADVATGGRAVSVQAVYDVLNTLTARGVVRRIQPAGAVARYELATGDNHHHAVCRSCGAMHDVECATGSAPCLDADPAPHTSGFEGFVIDEAEVIYWGLCPDCQREHSHQTAGTAGTSSTDPTEEGARP</sequence>
<protein>
    <submittedName>
        <fullName evidence="13">Ferric uptake regulation protein FurA</fullName>
    </submittedName>
</protein>
<dbReference type="GO" id="GO:0045892">
    <property type="term" value="P:negative regulation of DNA-templated transcription"/>
    <property type="evidence" value="ECO:0007669"/>
    <property type="project" value="TreeGrafter"/>
</dbReference>
<evidence type="ECO:0000313" key="14">
    <source>
        <dbReference type="Proteomes" id="UP000649179"/>
    </source>
</evidence>
<comment type="similarity">
    <text evidence="2">Belongs to the Fur family.</text>
</comment>
<dbReference type="PANTHER" id="PTHR33202:SF18">
    <property type="entry name" value="TRANSCRIPTIONAL REGULATOR FURA"/>
    <property type="match status" value="1"/>
</dbReference>
<dbReference type="Gene3D" id="3.30.1490.190">
    <property type="match status" value="1"/>
</dbReference>
<evidence type="ECO:0000256" key="2">
    <source>
        <dbReference type="ARBA" id="ARBA00007957"/>
    </source>
</evidence>
<keyword evidence="6 11" id="KW-0862">Zinc</keyword>
<dbReference type="GO" id="GO:0008270">
    <property type="term" value="F:zinc ion binding"/>
    <property type="evidence" value="ECO:0007669"/>
    <property type="project" value="TreeGrafter"/>
</dbReference>
<dbReference type="AlphaFoldDB" id="A0A917F1P1"/>
<evidence type="ECO:0000256" key="3">
    <source>
        <dbReference type="ARBA" id="ARBA00022490"/>
    </source>
</evidence>
<evidence type="ECO:0000256" key="11">
    <source>
        <dbReference type="PIRSR" id="PIRSR602481-1"/>
    </source>
</evidence>
<dbReference type="GO" id="GO:0000976">
    <property type="term" value="F:transcription cis-regulatory region binding"/>
    <property type="evidence" value="ECO:0007669"/>
    <property type="project" value="TreeGrafter"/>
</dbReference>
<evidence type="ECO:0000256" key="8">
    <source>
        <dbReference type="ARBA" id="ARBA00023015"/>
    </source>
</evidence>
<reference evidence="13" key="2">
    <citation type="submission" date="2020-09" db="EMBL/GenBank/DDBJ databases">
        <authorList>
            <person name="Sun Q."/>
            <person name="Zhou Y."/>
        </authorList>
    </citation>
    <scope>NUCLEOTIDE SEQUENCE</scope>
    <source>
        <strain evidence="13">CGMCC 1.16067</strain>
    </source>
</reference>
<evidence type="ECO:0000256" key="10">
    <source>
        <dbReference type="ARBA" id="ARBA00023163"/>
    </source>
</evidence>